<feature type="transmembrane region" description="Helical" evidence="11">
    <location>
        <begin position="325"/>
        <end position="347"/>
    </location>
</feature>
<evidence type="ECO:0000256" key="4">
    <source>
        <dbReference type="ARBA" id="ARBA00022692"/>
    </source>
</evidence>
<evidence type="ECO:0000256" key="8">
    <source>
        <dbReference type="ARBA" id="ARBA00023034"/>
    </source>
</evidence>
<evidence type="ECO:0000256" key="3">
    <source>
        <dbReference type="ARBA" id="ARBA00008604"/>
    </source>
</evidence>
<dbReference type="InterPro" id="IPR001108">
    <property type="entry name" value="Peptidase_A22A"/>
</dbReference>
<keyword evidence="13" id="KW-1185">Reference proteome</keyword>
<dbReference type="OrthoDB" id="20287at2759"/>
<dbReference type="InterPro" id="IPR042524">
    <property type="entry name" value="Presenilin_C"/>
</dbReference>
<dbReference type="GO" id="GO:0070765">
    <property type="term" value="C:gamma-secretase complex"/>
    <property type="evidence" value="ECO:0007669"/>
    <property type="project" value="TreeGrafter"/>
</dbReference>
<evidence type="ECO:0000256" key="5">
    <source>
        <dbReference type="ARBA" id="ARBA00022824"/>
    </source>
</evidence>
<evidence type="ECO:0008006" key="14">
    <source>
        <dbReference type="Google" id="ProtNLM"/>
    </source>
</evidence>
<dbReference type="AlphaFoldDB" id="A0A4U5NGI9"/>
<keyword evidence="8" id="KW-0333">Golgi apparatus</keyword>
<dbReference type="SMART" id="SM00730">
    <property type="entry name" value="PSN"/>
    <property type="match status" value="1"/>
</dbReference>
<dbReference type="GO" id="GO:0007219">
    <property type="term" value="P:Notch signaling pathway"/>
    <property type="evidence" value="ECO:0007669"/>
    <property type="project" value="UniProtKB-KW"/>
</dbReference>
<comment type="subcellular location">
    <subcellularLocation>
        <location evidence="1">Endoplasmic reticulum membrane</location>
        <topology evidence="1">Multi-pass membrane protein</topology>
    </subcellularLocation>
    <subcellularLocation>
        <location evidence="2">Golgi apparatus membrane</location>
        <topology evidence="2">Multi-pass membrane protein</topology>
    </subcellularLocation>
</comment>
<dbReference type="EMBL" id="AZBU02000004">
    <property type="protein sequence ID" value="TKR81822.1"/>
    <property type="molecule type" value="Genomic_DNA"/>
</dbReference>
<dbReference type="Proteomes" id="UP000298663">
    <property type="component" value="Unassembled WGS sequence"/>
</dbReference>
<dbReference type="PANTHER" id="PTHR10202:SF25">
    <property type="entry name" value="PRESENILIN SPE-4"/>
    <property type="match status" value="1"/>
</dbReference>
<keyword evidence="5" id="KW-0256">Endoplasmic reticulum</keyword>
<feature type="transmembrane region" description="Helical" evidence="11">
    <location>
        <begin position="128"/>
        <end position="147"/>
    </location>
</feature>
<protein>
    <recommendedName>
        <fullName evidence="14">Presenilin</fullName>
    </recommendedName>
</protein>
<dbReference type="GO" id="GO:0055074">
    <property type="term" value="P:calcium ion homeostasis"/>
    <property type="evidence" value="ECO:0007669"/>
    <property type="project" value="TreeGrafter"/>
</dbReference>
<dbReference type="GO" id="GO:0034205">
    <property type="term" value="P:amyloid-beta formation"/>
    <property type="evidence" value="ECO:0007669"/>
    <property type="project" value="TreeGrafter"/>
</dbReference>
<dbReference type="GO" id="GO:0042500">
    <property type="term" value="F:aspartic endopeptidase activity, intramembrane cleaving"/>
    <property type="evidence" value="ECO:0007669"/>
    <property type="project" value="InterPro"/>
</dbReference>
<feature type="transmembrane region" description="Helical" evidence="11">
    <location>
        <begin position="95"/>
        <end position="116"/>
    </location>
</feature>
<proteinExistence type="inferred from homology"/>
<evidence type="ECO:0000256" key="11">
    <source>
        <dbReference type="SAM" id="Phobius"/>
    </source>
</evidence>
<comment type="similarity">
    <text evidence="3">Belongs to the peptidase A22A family.</text>
</comment>
<name>A0A4U5NGI9_STECR</name>
<evidence type="ECO:0000313" key="13">
    <source>
        <dbReference type="Proteomes" id="UP000298663"/>
    </source>
</evidence>
<keyword evidence="6" id="KW-0914">Notch signaling pathway</keyword>
<feature type="transmembrane region" description="Helical" evidence="11">
    <location>
        <begin position="67"/>
        <end position="88"/>
    </location>
</feature>
<dbReference type="Gene3D" id="1.10.472.100">
    <property type="entry name" value="Presenilin"/>
    <property type="match status" value="1"/>
</dbReference>
<evidence type="ECO:0000256" key="2">
    <source>
        <dbReference type="ARBA" id="ARBA00004653"/>
    </source>
</evidence>
<feature type="transmembrane region" description="Helical" evidence="11">
    <location>
        <begin position="179"/>
        <end position="200"/>
    </location>
</feature>
<comment type="caution">
    <text evidence="12">The sequence shown here is derived from an EMBL/GenBank/DDBJ whole genome shotgun (WGS) entry which is preliminary data.</text>
</comment>
<dbReference type="Pfam" id="PF01080">
    <property type="entry name" value="Presenilin"/>
    <property type="match status" value="1"/>
</dbReference>
<dbReference type="PANTHER" id="PTHR10202">
    <property type="entry name" value="PRESENILIN"/>
    <property type="match status" value="1"/>
</dbReference>
<evidence type="ECO:0000256" key="6">
    <source>
        <dbReference type="ARBA" id="ARBA00022976"/>
    </source>
</evidence>
<dbReference type="GO" id="GO:0016485">
    <property type="term" value="P:protein processing"/>
    <property type="evidence" value="ECO:0007669"/>
    <property type="project" value="InterPro"/>
</dbReference>
<feature type="region of interest" description="Disordered" evidence="10">
    <location>
        <begin position="260"/>
        <end position="283"/>
    </location>
</feature>
<organism evidence="12 13">
    <name type="scientific">Steinernema carpocapsae</name>
    <name type="common">Entomopathogenic nematode</name>
    <dbReference type="NCBI Taxonomy" id="34508"/>
    <lineage>
        <taxon>Eukaryota</taxon>
        <taxon>Metazoa</taxon>
        <taxon>Ecdysozoa</taxon>
        <taxon>Nematoda</taxon>
        <taxon>Chromadorea</taxon>
        <taxon>Rhabditida</taxon>
        <taxon>Tylenchina</taxon>
        <taxon>Panagrolaimomorpha</taxon>
        <taxon>Strongyloidoidea</taxon>
        <taxon>Steinernematidae</taxon>
        <taxon>Steinernema</taxon>
    </lineage>
</organism>
<dbReference type="STRING" id="34508.A0A4U5NGI9"/>
<keyword evidence="9 11" id="KW-0472">Membrane</keyword>
<keyword evidence="7 11" id="KW-1133">Transmembrane helix</keyword>
<dbReference type="GO" id="GO:0005789">
    <property type="term" value="C:endoplasmic reticulum membrane"/>
    <property type="evidence" value="ECO:0007669"/>
    <property type="project" value="UniProtKB-SubCell"/>
</dbReference>
<dbReference type="InterPro" id="IPR006639">
    <property type="entry name" value="Preselin/SPP"/>
</dbReference>
<evidence type="ECO:0000256" key="1">
    <source>
        <dbReference type="ARBA" id="ARBA00004477"/>
    </source>
</evidence>
<evidence type="ECO:0000256" key="7">
    <source>
        <dbReference type="ARBA" id="ARBA00022989"/>
    </source>
</evidence>
<gene>
    <name evidence="12" type="ORF">L596_015635</name>
</gene>
<dbReference type="GO" id="GO:0006509">
    <property type="term" value="P:membrane protein ectodomain proteolysis"/>
    <property type="evidence" value="ECO:0007669"/>
    <property type="project" value="TreeGrafter"/>
</dbReference>
<evidence type="ECO:0000313" key="12">
    <source>
        <dbReference type="EMBL" id="TKR81822.1"/>
    </source>
</evidence>
<feature type="compositionally biased region" description="Acidic residues" evidence="10">
    <location>
        <begin position="260"/>
        <end position="274"/>
    </location>
</feature>
<evidence type="ECO:0000256" key="10">
    <source>
        <dbReference type="SAM" id="MobiDB-lite"/>
    </source>
</evidence>
<reference evidence="12 13" key="2">
    <citation type="journal article" date="2019" name="G3 (Bethesda)">
        <title>Hybrid Assembly of the Genome of the Entomopathogenic Nematode Steinernema carpocapsae Identifies the X-Chromosome.</title>
        <authorList>
            <person name="Serra L."/>
            <person name="Macchietto M."/>
            <person name="Macias-Munoz A."/>
            <person name="McGill C.J."/>
            <person name="Rodriguez I.M."/>
            <person name="Rodriguez B."/>
            <person name="Murad R."/>
            <person name="Mortazavi A."/>
        </authorList>
    </citation>
    <scope>NUCLEOTIDE SEQUENCE [LARGE SCALE GENOMIC DNA]</scope>
    <source>
        <strain evidence="12 13">ALL</strain>
    </source>
</reference>
<evidence type="ECO:0000256" key="9">
    <source>
        <dbReference type="ARBA" id="ARBA00023136"/>
    </source>
</evidence>
<keyword evidence="4 11" id="KW-0812">Transmembrane</keyword>
<reference evidence="12 13" key="1">
    <citation type="journal article" date="2015" name="Genome Biol.">
        <title>Comparative genomics of Steinernema reveals deeply conserved gene regulatory networks.</title>
        <authorList>
            <person name="Dillman A.R."/>
            <person name="Macchietto M."/>
            <person name="Porter C.F."/>
            <person name="Rogers A."/>
            <person name="Williams B."/>
            <person name="Antoshechkin I."/>
            <person name="Lee M.M."/>
            <person name="Goodwin Z."/>
            <person name="Lu X."/>
            <person name="Lewis E.E."/>
            <person name="Goodrich-Blair H."/>
            <person name="Stock S.P."/>
            <person name="Adams B.J."/>
            <person name="Sternberg P.W."/>
            <person name="Mortazavi A."/>
        </authorList>
    </citation>
    <scope>NUCLEOTIDE SEQUENCE [LARGE SCALE GENOMIC DNA]</scope>
    <source>
        <strain evidence="12 13">ALL</strain>
    </source>
</reference>
<feature type="transmembrane region" description="Helical" evidence="11">
    <location>
        <begin position="359"/>
        <end position="381"/>
    </location>
</feature>
<dbReference type="GO" id="GO:0000139">
    <property type="term" value="C:Golgi membrane"/>
    <property type="evidence" value="ECO:0007669"/>
    <property type="project" value="UniProtKB-SubCell"/>
</dbReference>
<accession>A0A4U5NGI9</accession>
<feature type="transmembrane region" description="Helical" evidence="11">
    <location>
        <begin position="18"/>
        <end position="36"/>
    </location>
</feature>
<sequence>MDLTPERSGYSWQQSWKLLRPVMINMVLTLCIWIGVYEGENDGNLFGLFLLNSKSEHTTGNDLLDGLINGMGSVVLICIVSFLILFLVMKNMKRLVILWISGSCVTVLFGVSGMLARDICEKYNVNHADLIVGVGTTIYGSLGYLVFFTSRTPLWFHQLYVITNCSIVSVFYLRMFPVYTAWFVLLFVIGWDWFAVLTPYGPLNLVQEKAADYSQDILKFLMFSAESCEQEQQNEAHLEDSSCDADIELEKSAFEDNIEQEDAATEAEPEEEPEKIEKQGEIQEEDVFPTPTAFDAFNDDRVRLGMGDFVFYGVLVGKAACSGSIVATAAAYIGVCVGLLLTLMVVFKRDDTVPALPNSIALGMLLHFGTLHLVEPCLISIGDHIIDLLD</sequence>